<name>A0A2S1MCG1_VIBPH</name>
<evidence type="ECO:0000313" key="3">
    <source>
        <dbReference type="EMBL" id="TXN14754.1"/>
    </source>
</evidence>
<dbReference type="Proteomes" id="UP000856022">
    <property type="component" value="Unassembled WGS sequence"/>
</dbReference>
<reference evidence="3 4" key="3">
    <citation type="submission" date="2019-08" db="EMBL/GenBank/DDBJ databases">
        <title>Emerging of two pre-pandemic pathogenic O4:KUT lineages of Vibrio parahaemolyticus in coastal eastern China.</title>
        <authorList>
            <person name="Yu H."/>
        </authorList>
    </citation>
    <scope>NUCLEOTIDE SEQUENCE [LARGE SCALE GENOMIC DNA]</scope>
    <source>
        <strain evidence="3 4">HZ17-383</strain>
    </source>
</reference>
<dbReference type="Proteomes" id="UP000464718">
    <property type="component" value="Chromosome i"/>
</dbReference>
<reference evidence="1" key="4">
    <citation type="submission" date="2019-12" db="EMBL/GenBank/DDBJ databases">
        <authorList>
            <consortium name="NCBI Pathogen Detection Project"/>
        </authorList>
    </citation>
    <scope>NUCLEOTIDE SEQUENCE</scope>
    <source>
        <strain evidence="1">1930</strain>
    </source>
</reference>
<sequence length="44" mass="5178">MSVFLYLKFVKSRIQDKKKAGTASFCYLERLKSASYLPLPKQHR</sequence>
<evidence type="ECO:0000313" key="4">
    <source>
        <dbReference type="Proteomes" id="UP000321504"/>
    </source>
</evidence>
<reference evidence="1" key="1">
    <citation type="journal article" date="2018" name="Genome Biol.">
        <title>SKESA: strategic k-mer extension for scrupulous assemblies.</title>
        <authorList>
            <person name="Souvorov A."/>
            <person name="Agarwala R."/>
            <person name="Lipman D.J."/>
        </authorList>
    </citation>
    <scope>NUCLEOTIDE SEQUENCE</scope>
    <source>
        <strain evidence="1">1930</strain>
    </source>
</reference>
<dbReference type="Proteomes" id="UP000321504">
    <property type="component" value="Unassembled WGS sequence"/>
</dbReference>
<accession>A0A2S1MCG1</accession>
<protein>
    <submittedName>
        <fullName evidence="1">Uncharacterized protein</fullName>
    </submittedName>
</protein>
<dbReference type="EMBL" id="CP034298">
    <property type="protein sequence ID" value="QHH08383.1"/>
    <property type="molecule type" value="Genomic_DNA"/>
</dbReference>
<dbReference type="AlphaFoldDB" id="A0A2S1MCG1"/>
<evidence type="ECO:0000313" key="5">
    <source>
        <dbReference type="Proteomes" id="UP000464718"/>
    </source>
</evidence>
<proteinExistence type="predicted"/>
<gene>
    <name evidence="2" type="ORF">EHC69_02885</name>
    <name evidence="3" type="ORF">FVP01_17360</name>
    <name evidence="1" type="ORF">I7278_15470</name>
</gene>
<organism evidence="1">
    <name type="scientific">Vibrio parahaemolyticus</name>
    <dbReference type="NCBI Taxonomy" id="670"/>
    <lineage>
        <taxon>Bacteria</taxon>
        <taxon>Pseudomonadati</taxon>
        <taxon>Pseudomonadota</taxon>
        <taxon>Gammaproteobacteria</taxon>
        <taxon>Vibrionales</taxon>
        <taxon>Vibrionaceae</taxon>
        <taxon>Vibrio</taxon>
    </lineage>
</organism>
<dbReference type="EMBL" id="VRMQ01000004">
    <property type="protein sequence ID" value="TXN14754.1"/>
    <property type="molecule type" value="Genomic_DNA"/>
</dbReference>
<reference evidence="2 5" key="2">
    <citation type="submission" date="2018-12" db="EMBL/GenBank/DDBJ databases">
        <title>Genomic insights into the evolutionary origins and pathogenicity of five Vibrio parahaemolyticus strains isolated from the shrimp with acute hepatopancreatic necrosis disease (AHPND).</title>
        <authorList>
            <person name="Yang Q."/>
            <person name="Dong X."/>
            <person name="Xie G."/>
            <person name="Fu S."/>
            <person name="Zou P."/>
            <person name="Sun J."/>
            <person name="Wang Y."/>
            <person name="Huang J."/>
        </authorList>
    </citation>
    <scope>NUCLEOTIDE SEQUENCE [LARGE SCALE GENOMIC DNA]</scope>
    <source>
        <strain evidence="2 5">20160303005-1</strain>
    </source>
</reference>
<dbReference type="EMBL" id="DACQKT010000007">
    <property type="protein sequence ID" value="HAS6678214.1"/>
    <property type="molecule type" value="Genomic_DNA"/>
</dbReference>
<evidence type="ECO:0000313" key="2">
    <source>
        <dbReference type="EMBL" id="QHH08383.1"/>
    </source>
</evidence>
<evidence type="ECO:0000313" key="1">
    <source>
        <dbReference type="EMBL" id="HAS6678214.1"/>
    </source>
</evidence>